<reference evidence="6" key="1">
    <citation type="journal article" date="2019" name="Int. J. Syst. Evol. Microbiol.">
        <title>The Global Catalogue of Microorganisms (GCM) 10K type strain sequencing project: providing services to taxonomists for standard genome sequencing and annotation.</title>
        <authorList>
            <consortium name="The Broad Institute Genomics Platform"/>
            <consortium name="The Broad Institute Genome Sequencing Center for Infectious Disease"/>
            <person name="Wu L."/>
            <person name="Ma J."/>
        </authorList>
    </citation>
    <scope>NUCLEOTIDE SEQUENCE [LARGE SCALE GENOMIC DNA]</scope>
    <source>
        <strain evidence="6">JCM 18424</strain>
    </source>
</reference>
<dbReference type="InterPro" id="IPR027417">
    <property type="entry name" value="P-loop_NTPase"/>
</dbReference>
<evidence type="ECO:0000313" key="6">
    <source>
        <dbReference type="Proteomes" id="UP001500631"/>
    </source>
</evidence>
<dbReference type="Gene3D" id="3.40.50.300">
    <property type="entry name" value="P-loop containing nucleotide triphosphate hydrolases"/>
    <property type="match status" value="1"/>
</dbReference>
<gene>
    <name evidence="5" type="primary">mlaF</name>
    <name evidence="5" type="ORF">GCM10023338_08970</name>
</gene>
<name>A0ABP9MMJ6_9GAMM</name>
<dbReference type="Pfam" id="PF00005">
    <property type="entry name" value="ABC_tran"/>
    <property type="match status" value="1"/>
</dbReference>
<evidence type="ECO:0000313" key="5">
    <source>
        <dbReference type="EMBL" id="GAA5097506.1"/>
    </source>
</evidence>
<accession>A0ABP9MMJ6</accession>
<dbReference type="Proteomes" id="UP001500631">
    <property type="component" value="Unassembled WGS sequence"/>
</dbReference>
<dbReference type="PANTHER" id="PTHR43023:SF6">
    <property type="entry name" value="INTERMEMBRANE PHOSPHOLIPID TRANSPORT SYSTEM ATP-BINDING PROTEIN MLAF"/>
    <property type="match status" value="1"/>
</dbReference>
<dbReference type="InterPro" id="IPR003439">
    <property type="entry name" value="ABC_transporter-like_ATP-bd"/>
</dbReference>
<proteinExistence type="predicted"/>
<dbReference type="EMBL" id="BAABKE010000003">
    <property type="protein sequence ID" value="GAA5097506.1"/>
    <property type="molecule type" value="Genomic_DNA"/>
</dbReference>
<dbReference type="PROSITE" id="PS50893">
    <property type="entry name" value="ABC_TRANSPORTER_2"/>
    <property type="match status" value="1"/>
</dbReference>
<dbReference type="GO" id="GO:0005524">
    <property type="term" value="F:ATP binding"/>
    <property type="evidence" value="ECO:0007669"/>
    <property type="project" value="UniProtKB-KW"/>
</dbReference>
<dbReference type="SMART" id="SM00382">
    <property type="entry name" value="AAA"/>
    <property type="match status" value="1"/>
</dbReference>
<keyword evidence="6" id="KW-1185">Reference proteome</keyword>
<evidence type="ECO:0000256" key="3">
    <source>
        <dbReference type="ARBA" id="ARBA00022840"/>
    </source>
</evidence>
<dbReference type="PROSITE" id="PS00211">
    <property type="entry name" value="ABC_TRANSPORTER_1"/>
    <property type="match status" value="1"/>
</dbReference>
<keyword evidence="2" id="KW-0547">Nucleotide-binding</keyword>
<dbReference type="PANTHER" id="PTHR43023">
    <property type="entry name" value="PROTEIN TRIGALACTOSYLDIACYLGLYCEROL 3, CHLOROPLASTIC"/>
    <property type="match status" value="1"/>
</dbReference>
<dbReference type="RefSeq" id="WP_077925294.1">
    <property type="nucleotide sequence ID" value="NZ_BAABKE010000003.1"/>
</dbReference>
<evidence type="ECO:0000256" key="1">
    <source>
        <dbReference type="ARBA" id="ARBA00022448"/>
    </source>
</evidence>
<organism evidence="5 6">
    <name type="scientific">Wohlfahrtiimonas larvae</name>
    <dbReference type="NCBI Taxonomy" id="1157986"/>
    <lineage>
        <taxon>Bacteria</taxon>
        <taxon>Pseudomonadati</taxon>
        <taxon>Pseudomonadota</taxon>
        <taxon>Gammaproteobacteria</taxon>
        <taxon>Cardiobacteriales</taxon>
        <taxon>Ignatzschineriaceae</taxon>
        <taxon>Wohlfahrtiimonas</taxon>
    </lineage>
</organism>
<evidence type="ECO:0000256" key="2">
    <source>
        <dbReference type="ARBA" id="ARBA00022741"/>
    </source>
</evidence>
<comment type="caution">
    <text evidence="5">The sequence shown here is derived from an EMBL/GenBank/DDBJ whole genome shotgun (WGS) entry which is preliminary data.</text>
</comment>
<dbReference type="CDD" id="cd03261">
    <property type="entry name" value="ABC_Org_Solvent_Resistant"/>
    <property type="match status" value="1"/>
</dbReference>
<dbReference type="InterPro" id="IPR003593">
    <property type="entry name" value="AAA+_ATPase"/>
</dbReference>
<evidence type="ECO:0000259" key="4">
    <source>
        <dbReference type="PROSITE" id="PS50893"/>
    </source>
</evidence>
<protein>
    <submittedName>
        <fullName evidence="5">Phospholipid ABC transporter ATP-binding protein MlaF</fullName>
    </submittedName>
</protein>
<dbReference type="SUPFAM" id="SSF52540">
    <property type="entry name" value="P-loop containing nucleoside triphosphate hydrolases"/>
    <property type="match status" value="1"/>
</dbReference>
<sequence>MSEMISLKDVSLSFGQRIIFDNISVTIPKGKITAVMGPSGTGKTTLLKLMTKQILPQSGEITVMGKNLEQLSRNQLFDLRKQMGLLFQSGALFTDMSVFDNVAFALREHTQLSEELINTLVLLKLEAVGLRALKDAKPSSLSGGQARRVALARAIALDPQLLLYDEPFTGQDPISMGVLIRLIKNLNDALDLTSIIVSHDVEEVLSIADYVYILSGGKIIAHGTAEEIKADQNIWVQQFIQGLSDGPVPFNLPTTALKDELLS</sequence>
<keyword evidence="3 5" id="KW-0067">ATP-binding</keyword>
<dbReference type="InterPro" id="IPR017871">
    <property type="entry name" value="ABC_transporter-like_CS"/>
</dbReference>
<feature type="domain" description="ABC transporter" evidence="4">
    <location>
        <begin position="5"/>
        <end position="241"/>
    </location>
</feature>
<keyword evidence="1" id="KW-0813">Transport</keyword>